<dbReference type="GeneID" id="126910864"/>
<accession>A0A9R0DPS0</accession>
<dbReference type="Pfam" id="PF05699">
    <property type="entry name" value="Dimer_Tnp_hAT"/>
    <property type="match status" value="1"/>
</dbReference>
<dbReference type="InterPro" id="IPR012337">
    <property type="entry name" value="RNaseH-like_sf"/>
</dbReference>
<feature type="compositionally biased region" description="Polar residues" evidence="1">
    <location>
        <begin position="17"/>
        <end position="29"/>
    </location>
</feature>
<feature type="domain" description="HAT C-terminal dimerisation" evidence="2">
    <location>
        <begin position="422"/>
        <end position="508"/>
    </location>
</feature>
<dbReference type="GO" id="GO:0005634">
    <property type="term" value="C:nucleus"/>
    <property type="evidence" value="ECO:0007669"/>
    <property type="project" value="TreeGrafter"/>
</dbReference>
<dbReference type="OrthoDB" id="1607513at2759"/>
<feature type="compositionally biased region" description="Low complexity" evidence="1">
    <location>
        <begin position="369"/>
        <end position="380"/>
    </location>
</feature>
<dbReference type="PANTHER" id="PTHR46169:SF29">
    <property type="entry name" value="DNA REPLICATION-RELATED ELEMENT FACTOR, ISOFORM A"/>
    <property type="match status" value="1"/>
</dbReference>
<gene>
    <name evidence="4" type="primary">LOC126910864</name>
</gene>
<evidence type="ECO:0000313" key="3">
    <source>
        <dbReference type="Proteomes" id="UP000829999"/>
    </source>
</evidence>
<sequence>MQQENGEGPTPAKRPLLSSNASNDGSAEQANRDARLVRMFCDGLFSYNILNDKSWQTFFKYEFPNYQMPCVKTFLEQLVPNEYDKEKNKLKQMLESVKYLAVTINNWKIGVKERRRGRNMYTVTIHFIYGGKRINQCFFAKIAKIRNDDIVLSLIKDELMRWNVFNKIVLCVANRAISVKLQSWGKELHTCLASTVAITIHDVMKSLFEELDKRAPNQKKTDPFSWHSQYIWLQNFADNADSNSSEIDKKIYKDCINLLKPFEDLTKTLSSEQYQSLSYVIPILVGLKTRLNECTPTTDTGIAFKKNFLNKVSNLLEDTTSAKHKATFMDPRFKEACFINQTQAESVRGKVIEEIEENIKPSVNHHGISPDTPSTSSASDHQNAVPVTTIKQEDKDNGLLDYLDDKLRATFSANSLNTRFKVEQYLDLPHVNRGDNPCQFWEQLKDISKYSELYDMSQKYLCMPATAQPVETVSGDYIWNKHIKVDDYNDRKNEMGTEKINEILFLHSFYARTSDDETE</sequence>
<dbReference type="Proteomes" id="UP000829999">
    <property type="component" value="Chromosome 1"/>
</dbReference>
<dbReference type="InterPro" id="IPR008906">
    <property type="entry name" value="HATC_C_dom"/>
</dbReference>
<evidence type="ECO:0000313" key="4">
    <source>
        <dbReference type="RefSeq" id="XP_050550731.1"/>
    </source>
</evidence>
<organism evidence="3 4">
    <name type="scientific">Spodoptera frugiperda</name>
    <name type="common">Fall armyworm</name>
    <dbReference type="NCBI Taxonomy" id="7108"/>
    <lineage>
        <taxon>Eukaryota</taxon>
        <taxon>Metazoa</taxon>
        <taxon>Ecdysozoa</taxon>
        <taxon>Arthropoda</taxon>
        <taxon>Hexapoda</taxon>
        <taxon>Insecta</taxon>
        <taxon>Pterygota</taxon>
        <taxon>Neoptera</taxon>
        <taxon>Endopterygota</taxon>
        <taxon>Lepidoptera</taxon>
        <taxon>Glossata</taxon>
        <taxon>Ditrysia</taxon>
        <taxon>Noctuoidea</taxon>
        <taxon>Noctuidae</taxon>
        <taxon>Amphipyrinae</taxon>
        <taxon>Spodoptera</taxon>
    </lineage>
</organism>
<dbReference type="RefSeq" id="XP_050550731.1">
    <property type="nucleotide sequence ID" value="XM_050694774.1"/>
</dbReference>
<dbReference type="AlphaFoldDB" id="A0A9R0DPS0"/>
<feature type="compositionally biased region" description="Polar residues" evidence="1">
    <location>
        <begin position="381"/>
        <end position="390"/>
    </location>
</feature>
<dbReference type="SUPFAM" id="SSF53098">
    <property type="entry name" value="Ribonuclease H-like"/>
    <property type="match status" value="1"/>
</dbReference>
<dbReference type="GO" id="GO:0006357">
    <property type="term" value="P:regulation of transcription by RNA polymerase II"/>
    <property type="evidence" value="ECO:0007669"/>
    <property type="project" value="TreeGrafter"/>
</dbReference>
<proteinExistence type="predicted"/>
<keyword evidence="3" id="KW-1185">Reference proteome</keyword>
<reference evidence="4" key="1">
    <citation type="submission" date="2025-08" db="UniProtKB">
        <authorList>
            <consortium name="RefSeq"/>
        </authorList>
    </citation>
    <scope>IDENTIFICATION</scope>
    <source>
        <tissue evidence="4">Whole larval tissue</tissue>
    </source>
</reference>
<feature type="region of interest" description="Disordered" evidence="1">
    <location>
        <begin position="1"/>
        <end position="29"/>
    </location>
</feature>
<dbReference type="GO" id="GO:0046983">
    <property type="term" value="F:protein dimerization activity"/>
    <property type="evidence" value="ECO:0007669"/>
    <property type="project" value="InterPro"/>
</dbReference>
<protein>
    <submittedName>
        <fullName evidence="4">Uncharacterized protein LOC126910864</fullName>
    </submittedName>
</protein>
<dbReference type="PANTHER" id="PTHR46169">
    <property type="entry name" value="DNA REPLICATION-RELATED ELEMENT FACTOR, ISOFORM A"/>
    <property type="match status" value="1"/>
</dbReference>
<evidence type="ECO:0000256" key="1">
    <source>
        <dbReference type="SAM" id="MobiDB-lite"/>
    </source>
</evidence>
<feature type="region of interest" description="Disordered" evidence="1">
    <location>
        <begin position="362"/>
        <end position="390"/>
    </location>
</feature>
<dbReference type="InterPro" id="IPR052717">
    <property type="entry name" value="Vacuolar_transposase_reg"/>
</dbReference>
<name>A0A9R0DPS0_SPOFR</name>
<evidence type="ECO:0000259" key="2">
    <source>
        <dbReference type="Pfam" id="PF05699"/>
    </source>
</evidence>